<evidence type="ECO:0000313" key="1">
    <source>
        <dbReference type="EMBL" id="GBR77366.1"/>
    </source>
</evidence>
<organism evidence="1 2">
    <name type="scientific">Candidatus Termititenax dinenymphae</name>
    <dbReference type="NCBI Taxonomy" id="2218523"/>
    <lineage>
        <taxon>Bacteria</taxon>
        <taxon>Bacillati</taxon>
        <taxon>Candidatus Margulisiibacteriota</taxon>
        <taxon>Candidatus Termititenacia</taxon>
        <taxon>Candidatus Termititenacales</taxon>
        <taxon>Candidatus Termititenacaceae</taxon>
        <taxon>Candidatus Termititenax</taxon>
    </lineage>
</organism>
<reference evidence="1 2" key="1">
    <citation type="journal article" date="2019" name="ISME J.">
        <title>Genome analyses of uncultured TG2/ZB3 bacteria in 'Margulisbacteria' specifically attached to ectosymbiotic spirochetes of protists in the termite gut.</title>
        <authorList>
            <person name="Utami Y.D."/>
            <person name="Kuwahara H."/>
            <person name="Igai K."/>
            <person name="Murakami T."/>
            <person name="Sugaya K."/>
            <person name="Morikawa T."/>
            <person name="Nagura Y."/>
            <person name="Yuki M."/>
            <person name="Deevong P."/>
            <person name="Inoue T."/>
            <person name="Kihara K."/>
            <person name="Lo N."/>
            <person name="Yamada A."/>
            <person name="Ohkuma M."/>
            <person name="Hongoh Y."/>
        </authorList>
    </citation>
    <scope>NUCLEOTIDE SEQUENCE [LARGE SCALE GENOMIC DNA]</scope>
    <source>
        <strain evidence="1">RsDinE6-01</strain>
    </source>
</reference>
<comment type="caution">
    <text evidence="1">The sequence shown here is derived from an EMBL/GenBank/DDBJ whole genome shotgun (WGS) entry which is preliminary data.</text>
</comment>
<gene>
    <name evidence="1" type="ORF">RDn1_025</name>
</gene>
<sequence length="550" mass="59165">MKVTDSGIRQEYRPIIEKHNTDSNKEEISSSEQENALKEILRGKSISDLPQKTQNFLRSYLASHTGSGHNQDDIIDSETEVNDVINALKGYFAEQEKGLAEFFYDSAPPNYITTPDADDKTFSQRAGDVVKSFAPSGVTINPGISAGTADSETGAYAEADVAVTGRLDNGITGVVDVIAPLPITSDGLKAFVPALNWGAGWTSEDQKSGFMIGSLPIDASDPLGQNMPDLMKSYTKGDVARVLSSNPEAAPVAVAWYTLKDDQGQDHVYFQIFGGSSPSGHNEDLTVWEDLVQGNLRAGASVEARFTNGLRIGGGYVFEAYKAVGSDPDQPNEIKKNDFELHAVYEHDLTEKHSLLAGLGFGMSVSTQSQATSEGLVTRDLDVNDPFFDLSNPNITYDVAGNPLMTVPGVEVGEGSGDLKISIPLGLRWDGKNLVAPGGKNISFHAGVSLRIDIVKTEEYAEEKRGIDPATSNPTGEILKGGGETEVYTDVQAVAGAAIDLSKRQDRSFTAAAEGGLTYNNVPHSKNNGLGGFFRLVLRWFFPIRKSKKN</sequence>
<name>A0A388TJW7_9BACT</name>
<protein>
    <submittedName>
        <fullName evidence="1">Uncharacterized protein</fullName>
    </submittedName>
</protein>
<dbReference type="EMBL" id="BGZP01000001">
    <property type="protein sequence ID" value="GBR77366.1"/>
    <property type="molecule type" value="Genomic_DNA"/>
</dbReference>
<dbReference type="AlphaFoldDB" id="A0A388TJW7"/>
<evidence type="ECO:0000313" key="2">
    <source>
        <dbReference type="Proteomes" id="UP000282196"/>
    </source>
</evidence>
<keyword evidence="2" id="KW-1185">Reference proteome</keyword>
<accession>A0A388TJW7</accession>
<proteinExistence type="predicted"/>
<dbReference type="Proteomes" id="UP000282196">
    <property type="component" value="Unassembled WGS sequence"/>
</dbReference>